<protein>
    <recommendedName>
        <fullName evidence="12">Cytochrome P450</fullName>
    </recommendedName>
</protein>
<reference evidence="11" key="1">
    <citation type="submission" date="2024-06" db="EMBL/GenBank/DDBJ databases">
        <title>Multi-omics analyses provide insights into the biosynthesis of the anticancer antibiotic pleurotin in Hohenbuehelia grisea.</title>
        <authorList>
            <person name="Weaver J.A."/>
            <person name="Alberti F."/>
        </authorList>
    </citation>
    <scope>NUCLEOTIDE SEQUENCE [LARGE SCALE GENOMIC DNA]</scope>
    <source>
        <strain evidence="11">T-177</strain>
    </source>
</reference>
<evidence type="ECO:0000256" key="7">
    <source>
        <dbReference type="ARBA" id="ARBA00023004"/>
    </source>
</evidence>
<feature type="signal peptide" evidence="9">
    <location>
        <begin position="1"/>
        <end position="27"/>
    </location>
</feature>
<evidence type="ECO:0000256" key="9">
    <source>
        <dbReference type="SAM" id="SignalP"/>
    </source>
</evidence>
<evidence type="ECO:0000256" key="5">
    <source>
        <dbReference type="ARBA" id="ARBA00022723"/>
    </source>
</evidence>
<dbReference type="Pfam" id="PF00067">
    <property type="entry name" value="p450"/>
    <property type="match status" value="1"/>
</dbReference>
<keyword evidence="5" id="KW-0479">Metal-binding</keyword>
<dbReference type="InterPro" id="IPR001128">
    <property type="entry name" value="Cyt_P450"/>
</dbReference>
<evidence type="ECO:0000256" key="2">
    <source>
        <dbReference type="ARBA" id="ARBA00005179"/>
    </source>
</evidence>
<evidence type="ECO:0000256" key="6">
    <source>
        <dbReference type="ARBA" id="ARBA00023002"/>
    </source>
</evidence>
<keyword evidence="8" id="KW-0503">Monooxygenase</keyword>
<evidence type="ECO:0008006" key="12">
    <source>
        <dbReference type="Google" id="ProtNLM"/>
    </source>
</evidence>
<dbReference type="InterPro" id="IPR036396">
    <property type="entry name" value="Cyt_P450_sf"/>
</dbReference>
<dbReference type="InterPro" id="IPR002401">
    <property type="entry name" value="Cyt_P450_E_grp-I"/>
</dbReference>
<evidence type="ECO:0000313" key="10">
    <source>
        <dbReference type="EMBL" id="KAL0948576.1"/>
    </source>
</evidence>
<keyword evidence="7" id="KW-0408">Iron</keyword>
<dbReference type="InterPro" id="IPR050364">
    <property type="entry name" value="Cytochrome_P450_fung"/>
</dbReference>
<keyword evidence="4" id="KW-0349">Heme</keyword>
<evidence type="ECO:0000256" key="4">
    <source>
        <dbReference type="ARBA" id="ARBA00022617"/>
    </source>
</evidence>
<comment type="cofactor">
    <cofactor evidence="1">
        <name>heme</name>
        <dbReference type="ChEBI" id="CHEBI:30413"/>
    </cofactor>
</comment>
<feature type="chain" id="PRO_5046420963" description="Cytochrome P450" evidence="9">
    <location>
        <begin position="28"/>
        <end position="430"/>
    </location>
</feature>
<evidence type="ECO:0000256" key="3">
    <source>
        <dbReference type="ARBA" id="ARBA00010617"/>
    </source>
</evidence>
<comment type="caution">
    <text evidence="10">The sequence shown here is derived from an EMBL/GenBank/DDBJ whole genome shotgun (WGS) entry which is preliminary data.</text>
</comment>
<name>A0ABR3IZ24_9AGAR</name>
<keyword evidence="6" id="KW-0560">Oxidoreductase</keyword>
<accession>A0ABR3IZ24</accession>
<dbReference type="PANTHER" id="PTHR46300:SF1">
    <property type="entry name" value="P450, PUTATIVE (EUROFUNG)-RELATED"/>
    <property type="match status" value="1"/>
</dbReference>
<dbReference type="SUPFAM" id="SSF48264">
    <property type="entry name" value="Cytochrome P450"/>
    <property type="match status" value="1"/>
</dbReference>
<dbReference type="Gene3D" id="1.10.630.10">
    <property type="entry name" value="Cytochrome P450"/>
    <property type="match status" value="1"/>
</dbReference>
<keyword evidence="9" id="KW-0732">Signal</keyword>
<comment type="pathway">
    <text evidence="2">Secondary metabolite biosynthesis.</text>
</comment>
<sequence>MASLAEHTLQPVFLAFVALCATLLAVAHKHLQRPNDLPPGPPGHWLFGNSLPDCFAYRKFEEWTKEYGPVFSLRQGTHVIIVVGRVQAAMEIMEREGASLIDRPRSIAAGETLSGGLRVLLTPAGEQFKKLRRALHQYLQPKVVTTYSPTLMRHARNHILDLIESPERHQDHAKRYAAGVVMSLAYGKDPKSFYDPEVQDVNRCVTRVGMNMRPGLWKVDIYPFLKYIPGYLTELKQGYKEELSLFKTQLEIVQEKMDRNEAPQSFSKYLLERKAELGLMPDEMAYLAGALFGAGSDTTAAAISVSVLAAVCHPETQKKVQEELDAVVGPDRPPTLDDQDMLPQTMAFVLETMRWRPVSAGGFPHKATKDIIWVWFLTDRREFRITTGSRKARALLETSGRSAAIQRCTRTRRRSTRRGGWMRRAGCARI</sequence>
<comment type="similarity">
    <text evidence="3">Belongs to the cytochrome P450 family.</text>
</comment>
<dbReference type="Proteomes" id="UP001556367">
    <property type="component" value="Unassembled WGS sequence"/>
</dbReference>
<evidence type="ECO:0000256" key="8">
    <source>
        <dbReference type="ARBA" id="ARBA00023033"/>
    </source>
</evidence>
<organism evidence="10 11">
    <name type="scientific">Hohenbuehelia grisea</name>
    <dbReference type="NCBI Taxonomy" id="104357"/>
    <lineage>
        <taxon>Eukaryota</taxon>
        <taxon>Fungi</taxon>
        <taxon>Dikarya</taxon>
        <taxon>Basidiomycota</taxon>
        <taxon>Agaricomycotina</taxon>
        <taxon>Agaricomycetes</taxon>
        <taxon>Agaricomycetidae</taxon>
        <taxon>Agaricales</taxon>
        <taxon>Pleurotineae</taxon>
        <taxon>Pleurotaceae</taxon>
        <taxon>Hohenbuehelia</taxon>
    </lineage>
</organism>
<proteinExistence type="inferred from homology"/>
<dbReference type="PANTHER" id="PTHR46300">
    <property type="entry name" value="P450, PUTATIVE (EUROFUNG)-RELATED-RELATED"/>
    <property type="match status" value="1"/>
</dbReference>
<dbReference type="PRINTS" id="PR00463">
    <property type="entry name" value="EP450I"/>
</dbReference>
<evidence type="ECO:0000313" key="11">
    <source>
        <dbReference type="Proteomes" id="UP001556367"/>
    </source>
</evidence>
<evidence type="ECO:0000256" key="1">
    <source>
        <dbReference type="ARBA" id="ARBA00001971"/>
    </source>
</evidence>
<dbReference type="EMBL" id="JASNQZ010000014">
    <property type="protein sequence ID" value="KAL0948576.1"/>
    <property type="molecule type" value="Genomic_DNA"/>
</dbReference>
<gene>
    <name evidence="10" type="ORF">HGRIS_011135</name>
</gene>
<keyword evidence="11" id="KW-1185">Reference proteome</keyword>